<gene>
    <name evidence="2" type="ORF">CBI38_33710</name>
</gene>
<evidence type="ECO:0000256" key="1">
    <source>
        <dbReference type="SAM" id="MobiDB-lite"/>
    </source>
</evidence>
<accession>A0A2S2C6B3</accession>
<dbReference type="Proteomes" id="UP000245711">
    <property type="component" value="Plasmid pRB98"/>
</dbReference>
<feature type="region of interest" description="Disordered" evidence="1">
    <location>
        <begin position="32"/>
        <end position="61"/>
    </location>
</feature>
<evidence type="ECO:0000313" key="3">
    <source>
        <dbReference type="Proteomes" id="UP000245711"/>
    </source>
</evidence>
<dbReference type="EMBL" id="CP021355">
    <property type="protein sequence ID" value="AWK76382.1"/>
    <property type="molecule type" value="Genomic_DNA"/>
</dbReference>
<protein>
    <submittedName>
        <fullName evidence="2">Uncharacterized protein</fullName>
    </submittedName>
</protein>
<keyword evidence="2" id="KW-0614">Plasmid</keyword>
<name>A0A2S2C6B3_9NOCA</name>
<proteinExistence type="predicted"/>
<reference evidence="2 3" key="1">
    <citation type="submission" date="2017-05" db="EMBL/GenBank/DDBJ databases">
        <title>Isolation of Rhodococcus sp. S2-17 biodegrading of BP-3.</title>
        <authorList>
            <person name="Lee Y."/>
            <person name="Kim K.H."/>
            <person name="Chun B.H."/>
            <person name="Jung H.S."/>
            <person name="Jeon C.O."/>
        </authorList>
    </citation>
    <scope>NUCLEOTIDE SEQUENCE [LARGE SCALE GENOMIC DNA]</scope>
    <source>
        <strain evidence="2 3">S2-17</strain>
        <plasmid evidence="3">prb98</plasmid>
    </source>
</reference>
<geneLocation type="plasmid" evidence="3">
    <name>prb98</name>
</geneLocation>
<dbReference type="KEGG" id="roz:CBI38_33710"/>
<evidence type="ECO:0000313" key="2">
    <source>
        <dbReference type="EMBL" id="AWK76382.1"/>
    </source>
</evidence>
<organism evidence="2 3">
    <name type="scientific">Rhodococcus oxybenzonivorans</name>
    <dbReference type="NCBI Taxonomy" id="1990687"/>
    <lineage>
        <taxon>Bacteria</taxon>
        <taxon>Bacillati</taxon>
        <taxon>Actinomycetota</taxon>
        <taxon>Actinomycetes</taxon>
        <taxon>Mycobacteriales</taxon>
        <taxon>Nocardiaceae</taxon>
        <taxon>Rhodococcus</taxon>
    </lineage>
</organism>
<keyword evidence="3" id="KW-1185">Reference proteome</keyword>
<sequence>MKIAVAPTSPRISVKMLSPSIQLVPKPRKLAHGPKLPITMPTLDGRCNQRRNVTGKAAHRR</sequence>
<dbReference type="AlphaFoldDB" id="A0A2S2C6B3"/>